<dbReference type="EMBL" id="VLNY01000003">
    <property type="protein sequence ID" value="KAA0023639.1"/>
    <property type="molecule type" value="Genomic_DNA"/>
</dbReference>
<dbReference type="Pfam" id="PF02720">
    <property type="entry name" value="DUF222"/>
    <property type="match status" value="1"/>
</dbReference>
<comment type="caution">
    <text evidence="2">The sequence shown here is derived from an EMBL/GenBank/DDBJ whole genome shotgun (WGS) entry which is preliminary data.</text>
</comment>
<dbReference type="OrthoDB" id="4462731at2"/>
<dbReference type="InterPro" id="IPR003870">
    <property type="entry name" value="DUF222"/>
</dbReference>
<gene>
    <name evidence="2" type="ORF">FOY51_09685</name>
</gene>
<organism evidence="2 3">
    <name type="scientific">Antrihabitans cavernicola</name>
    <dbReference type="NCBI Taxonomy" id="2495913"/>
    <lineage>
        <taxon>Bacteria</taxon>
        <taxon>Bacillati</taxon>
        <taxon>Actinomycetota</taxon>
        <taxon>Actinomycetes</taxon>
        <taxon>Mycobacteriales</taxon>
        <taxon>Nocardiaceae</taxon>
        <taxon>Antrihabitans</taxon>
    </lineage>
</organism>
<protein>
    <submittedName>
        <fullName evidence="2">DUF222 domain-containing protein</fullName>
    </submittedName>
</protein>
<keyword evidence="3" id="KW-1185">Reference proteome</keyword>
<proteinExistence type="predicted"/>
<evidence type="ECO:0000313" key="2">
    <source>
        <dbReference type="EMBL" id="KAA0023639.1"/>
    </source>
</evidence>
<feature type="domain" description="DUF222" evidence="1">
    <location>
        <begin position="55"/>
        <end position="178"/>
    </location>
</feature>
<dbReference type="AlphaFoldDB" id="A0A5A7SE32"/>
<name>A0A5A7SE32_9NOCA</name>
<evidence type="ECO:0000313" key="3">
    <source>
        <dbReference type="Proteomes" id="UP000322244"/>
    </source>
</evidence>
<evidence type="ECO:0000259" key="1">
    <source>
        <dbReference type="Pfam" id="PF02720"/>
    </source>
</evidence>
<accession>A0A5A7SE32</accession>
<reference evidence="2 3" key="1">
    <citation type="submission" date="2019-07" db="EMBL/GenBank/DDBJ databases">
        <title>Rhodococcus cavernicolus sp. nov., isolated from a cave.</title>
        <authorList>
            <person name="Lee S.D."/>
        </authorList>
    </citation>
    <scope>NUCLEOTIDE SEQUENCE [LARGE SCALE GENOMIC DNA]</scope>
    <source>
        <strain evidence="2 3">C1-24</strain>
    </source>
</reference>
<sequence>MVRGESATSTETDLAILDAMATAAAFENRAAFRKVNAAAFVWDAWLERDAQLGVDDIVDCGNNALAEIAVRLGCSKTMAENFATVGMDLRLRLPLVREVFAAGMLDYARVSKICRATCGFRQATVDAAVRDIVAAAASLSPGPLGAAIDQILTRIAPEEVAERRIEATRFRKLRKRRDGDLGVSKR</sequence>
<dbReference type="Proteomes" id="UP000322244">
    <property type="component" value="Unassembled WGS sequence"/>
</dbReference>